<reference evidence="7 8" key="1">
    <citation type="submission" date="2021-04" db="EMBL/GenBank/DDBJ databases">
        <authorList>
            <person name="Bliznina A."/>
        </authorList>
    </citation>
    <scope>NUCLEOTIDE SEQUENCE [LARGE SCALE GENOMIC DNA]</scope>
</reference>
<accession>A0ABN7SUT3</accession>
<evidence type="ECO:0000256" key="3">
    <source>
        <dbReference type="ARBA" id="ARBA00023273"/>
    </source>
</evidence>
<dbReference type="PANTHER" id="PTHR15654:SF1">
    <property type="entry name" value="COILED-COIL DOMAIN-CONTAINING PROTEIN 96"/>
    <property type="match status" value="1"/>
</dbReference>
<proteinExistence type="predicted"/>
<organism evidence="7 8">
    <name type="scientific">Oikopleura dioica</name>
    <name type="common">Tunicate</name>
    <dbReference type="NCBI Taxonomy" id="34765"/>
    <lineage>
        <taxon>Eukaryota</taxon>
        <taxon>Metazoa</taxon>
        <taxon>Chordata</taxon>
        <taxon>Tunicata</taxon>
        <taxon>Appendicularia</taxon>
        <taxon>Copelata</taxon>
        <taxon>Oikopleuridae</taxon>
        <taxon>Oikopleura</taxon>
    </lineage>
</organism>
<dbReference type="Pfam" id="PF13870">
    <property type="entry name" value="CCDC113_CCDC96_CC"/>
    <property type="match status" value="1"/>
</dbReference>
<evidence type="ECO:0000256" key="1">
    <source>
        <dbReference type="ARBA" id="ARBA00004138"/>
    </source>
</evidence>
<feature type="coiled-coil region" evidence="4">
    <location>
        <begin position="240"/>
        <end position="366"/>
    </location>
</feature>
<dbReference type="InterPro" id="IPR051885">
    <property type="entry name" value="CC_CF"/>
</dbReference>
<keyword evidence="3" id="KW-0966">Cell projection</keyword>
<evidence type="ECO:0000256" key="4">
    <source>
        <dbReference type="SAM" id="Coils"/>
    </source>
</evidence>
<evidence type="ECO:0000313" key="8">
    <source>
        <dbReference type="Proteomes" id="UP001158576"/>
    </source>
</evidence>
<evidence type="ECO:0000313" key="7">
    <source>
        <dbReference type="EMBL" id="CAG5105848.1"/>
    </source>
</evidence>
<keyword evidence="2 4" id="KW-0175">Coiled coil</keyword>
<feature type="domain" description="CCDC113/CCDC96 coiled-coil" evidence="6">
    <location>
        <begin position="187"/>
        <end position="358"/>
    </location>
</feature>
<evidence type="ECO:0000259" key="6">
    <source>
        <dbReference type="Pfam" id="PF13870"/>
    </source>
</evidence>
<protein>
    <submittedName>
        <fullName evidence="7">Oidioi.mRNA.OKI2018_I69.chr1.g2508.t1.cds</fullName>
    </submittedName>
</protein>
<evidence type="ECO:0000256" key="5">
    <source>
        <dbReference type="SAM" id="MobiDB-lite"/>
    </source>
</evidence>
<gene>
    <name evidence="7" type="ORF">OKIOD_LOCUS11273</name>
</gene>
<dbReference type="EMBL" id="OU015566">
    <property type="protein sequence ID" value="CAG5105848.1"/>
    <property type="molecule type" value="Genomic_DNA"/>
</dbReference>
<feature type="region of interest" description="Disordered" evidence="5">
    <location>
        <begin position="1"/>
        <end position="35"/>
    </location>
</feature>
<sequence length="388" mass="44448">MSDRNGEVMVLSVPEQVTSPTLPGPAGESGSLTSLQSGLSREAFYENDDNELKRESAIEEFQAALDSKTSLLSKSYALQNKLSEYFKRKRGSGGLIQVESVEEIECQYKTSMDKVDELTAKLKKVGSDCKTDLEMFLERCEEKRVSVNGDYERVLKKKRTISQSCIVPRSGRPVTSKDVDDFEEQERKKDEELEKARLENIKCKTKLEKSELLLKEKEQVIEGLNLIDFEQLKIENQTYHEKIDERNEDLQKLHKKIERTVQILTHMKEKLEFVSIENQAKKDQLDKAEADLQCQRDELNQLKQQRERTRNSAAKLQRNMGLYGKEALLFDFEEQIDKTEEMKKAVAALKARHAELKKENADLNGKIGTRSSNATRVKSAATVNTVKF</sequence>
<name>A0ABN7SUT3_OIKDI</name>
<comment type="subcellular location">
    <subcellularLocation>
        <location evidence="1">Cell projection</location>
        <location evidence="1">Cilium</location>
    </subcellularLocation>
</comment>
<dbReference type="InterPro" id="IPR025254">
    <property type="entry name" value="CCDC113/CCDC96_CC"/>
</dbReference>
<evidence type="ECO:0000256" key="2">
    <source>
        <dbReference type="ARBA" id="ARBA00023054"/>
    </source>
</evidence>
<dbReference type="PANTHER" id="PTHR15654">
    <property type="entry name" value="COILED-COIL DOMAIN-CONTAINING PROTEIN 113-RELATED"/>
    <property type="match status" value="1"/>
</dbReference>
<dbReference type="Proteomes" id="UP001158576">
    <property type="component" value="Chromosome 1"/>
</dbReference>
<keyword evidence="8" id="KW-1185">Reference proteome</keyword>